<dbReference type="InterPro" id="IPR005841">
    <property type="entry name" value="Alpha-D-phosphohexomutase_SF"/>
</dbReference>
<keyword evidence="3 8" id="KW-0479">Metal-binding</keyword>
<dbReference type="InterPro" id="IPR050060">
    <property type="entry name" value="Phosphoglucosamine_mutase"/>
</dbReference>
<dbReference type="KEGG" id="hsi:BOX17_08620"/>
<keyword evidence="2 8" id="KW-0597">Phosphoprotein</keyword>
<evidence type="ECO:0000259" key="11">
    <source>
        <dbReference type="Pfam" id="PF00408"/>
    </source>
</evidence>
<evidence type="ECO:0000259" key="13">
    <source>
        <dbReference type="Pfam" id="PF02879"/>
    </source>
</evidence>
<evidence type="ECO:0000256" key="5">
    <source>
        <dbReference type="ARBA" id="ARBA00023235"/>
    </source>
</evidence>
<dbReference type="FunFam" id="3.30.310.50:FF:000001">
    <property type="entry name" value="Phosphoglucosamine mutase"/>
    <property type="match status" value="1"/>
</dbReference>
<dbReference type="GO" id="GO:0006048">
    <property type="term" value="P:UDP-N-acetylglucosamine biosynthetic process"/>
    <property type="evidence" value="ECO:0007669"/>
    <property type="project" value="TreeGrafter"/>
</dbReference>
<dbReference type="GO" id="GO:0005975">
    <property type="term" value="P:carbohydrate metabolic process"/>
    <property type="evidence" value="ECO:0007669"/>
    <property type="project" value="InterPro"/>
</dbReference>
<feature type="active site" description="Phosphoserine intermediate" evidence="8">
    <location>
        <position position="102"/>
    </location>
</feature>
<feature type="binding site" evidence="8">
    <location>
        <position position="245"/>
    </location>
    <ligand>
        <name>Mg(2+)</name>
        <dbReference type="ChEBI" id="CHEBI:18420"/>
    </ligand>
</feature>
<dbReference type="FunFam" id="3.40.120.10:FF:000001">
    <property type="entry name" value="Phosphoglucosamine mutase"/>
    <property type="match status" value="1"/>
</dbReference>
<dbReference type="InterPro" id="IPR005846">
    <property type="entry name" value="A-D-PHexomutase_a/b/a-III"/>
</dbReference>
<feature type="domain" description="Alpha-D-phosphohexomutase alpha/beta/alpha" evidence="12">
    <location>
        <begin position="3"/>
        <end position="135"/>
    </location>
</feature>
<dbReference type="NCBIfam" id="TIGR01455">
    <property type="entry name" value="glmM"/>
    <property type="match status" value="1"/>
</dbReference>
<dbReference type="HAMAP" id="MF_01554_B">
    <property type="entry name" value="GlmM_B"/>
    <property type="match status" value="1"/>
</dbReference>
<dbReference type="NCBIfam" id="NF008139">
    <property type="entry name" value="PRK10887.1"/>
    <property type="match status" value="1"/>
</dbReference>
<dbReference type="GO" id="GO:0004615">
    <property type="term" value="F:phosphomannomutase activity"/>
    <property type="evidence" value="ECO:0007669"/>
    <property type="project" value="TreeGrafter"/>
</dbReference>
<dbReference type="SUPFAM" id="SSF55957">
    <property type="entry name" value="Phosphoglucomutase, C-terminal domain"/>
    <property type="match status" value="1"/>
</dbReference>
<dbReference type="EC" id="5.4.2.10" evidence="6 8"/>
<dbReference type="CDD" id="cd05802">
    <property type="entry name" value="GlmM"/>
    <property type="match status" value="1"/>
</dbReference>
<dbReference type="InterPro" id="IPR005844">
    <property type="entry name" value="A-D-PHexomutase_a/b/a-I"/>
</dbReference>
<dbReference type="Pfam" id="PF00408">
    <property type="entry name" value="PGM_PMM_IV"/>
    <property type="match status" value="1"/>
</dbReference>
<comment type="PTM">
    <text evidence="8">Activated by phosphorylation.</text>
</comment>
<dbReference type="GO" id="GO:0005829">
    <property type="term" value="C:cytosol"/>
    <property type="evidence" value="ECO:0007669"/>
    <property type="project" value="TreeGrafter"/>
</dbReference>
<evidence type="ECO:0000313" key="16">
    <source>
        <dbReference type="Proteomes" id="UP000181985"/>
    </source>
</evidence>
<evidence type="ECO:0000256" key="7">
    <source>
        <dbReference type="ARBA" id="ARBA00068193"/>
    </source>
</evidence>
<feature type="domain" description="Alpha-D-phosphohexomutase C-terminal" evidence="11">
    <location>
        <begin position="373"/>
        <end position="437"/>
    </location>
</feature>
<dbReference type="FunFam" id="3.40.120.10:FF:000003">
    <property type="entry name" value="Phosphoglucosamine mutase"/>
    <property type="match status" value="1"/>
</dbReference>
<keyword evidence="5 8" id="KW-0413">Isomerase</keyword>
<dbReference type="InterPro" id="IPR006352">
    <property type="entry name" value="GlmM_bact"/>
</dbReference>
<keyword evidence="16" id="KW-1185">Reference proteome</keyword>
<reference evidence="16" key="1">
    <citation type="submission" date="2016-11" db="EMBL/GenBank/DDBJ databases">
        <title>Halolamina sediminis sp. nov., an extremely halophilic archaeon isolated from solar salt.</title>
        <authorList>
            <person name="Koh H.-W."/>
            <person name="Rani S."/>
            <person name="Park S.-J."/>
        </authorList>
    </citation>
    <scope>NUCLEOTIDE SEQUENCE [LARGE SCALE GENOMIC DNA]</scope>
    <source>
        <strain evidence="16">Hb3</strain>
    </source>
</reference>
<organism evidence="15 16">
    <name type="scientific">Halomonas aestuarii</name>
    <dbReference type="NCBI Taxonomy" id="1897729"/>
    <lineage>
        <taxon>Bacteria</taxon>
        <taxon>Pseudomonadati</taxon>
        <taxon>Pseudomonadota</taxon>
        <taxon>Gammaproteobacteria</taxon>
        <taxon>Oceanospirillales</taxon>
        <taxon>Halomonadaceae</taxon>
        <taxon>Halomonas</taxon>
    </lineage>
</organism>
<feature type="domain" description="Alpha-D-phosphohexomutase alpha/beta/alpha" evidence="14">
    <location>
        <begin position="258"/>
        <end position="365"/>
    </location>
</feature>
<evidence type="ECO:0000256" key="9">
    <source>
        <dbReference type="RuleBase" id="RU004326"/>
    </source>
</evidence>
<proteinExistence type="inferred from homology"/>
<dbReference type="Gene3D" id="3.40.120.10">
    <property type="entry name" value="Alpha-D-Glucose-1,6-Bisphosphate, subunit A, domain 3"/>
    <property type="match status" value="3"/>
</dbReference>
<evidence type="ECO:0000256" key="8">
    <source>
        <dbReference type="HAMAP-Rule" id="MF_01554"/>
    </source>
</evidence>
<dbReference type="InterPro" id="IPR005845">
    <property type="entry name" value="A-D-PHexomutase_a/b/a-II"/>
</dbReference>
<name>A0A1J0VG83_9GAMM</name>
<dbReference type="InterPro" id="IPR016066">
    <property type="entry name" value="A-D-PHexomutase_CS"/>
</dbReference>
<evidence type="ECO:0000256" key="1">
    <source>
        <dbReference type="ARBA" id="ARBA00010231"/>
    </source>
</evidence>
<protein>
    <recommendedName>
        <fullName evidence="7 8">Phosphoglucosamine mutase</fullName>
        <ecNumber evidence="6 8">5.4.2.10</ecNumber>
    </recommendedName>
</protein>
<dbReference type="Proteomes" id="UP000181985">
    <property type="component" value="Chromosome"/>
</dbReference>
<gene>
    <name evidence="8" type="primary">glmM</name>
    <name evidence="15" type="ORF">BOX17_08620</name>
</gene>
<dbReference type="PANTHER" id="PTHR42946">
    <property type="entry name" value="PHOSPHOHEXOSE MUTASE"/>
    <property type="match status" value="1"/>
</dbReference>
<dbReference type="FunFam" id="3.40.120.10:FF:000002">
    <property type="entry name" value="Phosphoglucosamine mutase"/>
    <property type="match status" value="1"/>
</dbReference>
<comment type="catalytic activity">
    <reaction evidence="8 10">
        <text>alpha-D-glucosamine 1-phosphate = D-glucosamine 6-phosphate</text>
        <dbReference type="Rhea" id="RHEA:23424"/>
        <dbReference type="ChEBI" id="CHEBI:58516"/>
        <dbReference type="ChEBI" id="CHEBI:58725"/>
        <dbReference type="EC" id="5.4.2.10"/>
    </reaction>
</comment>
<feature type="modified residue" description="Phosphoserine" evidence="8">
    <location>
        <position position="102"/>
    </location>
</feature>
<dbReference type="GO" id="GO:0000287">
    <property type="term" value="F:magnesium ion binding"/>
    <property type="evidence" value="ECO:0007669"/>
    <property type="project" value="UniProtKB-UniRule"/>
</dbReference>
<dbReference type="SUPFAM" id="SSF53738">
    <property type="entry name" value="Phosphoglucomutase, first 3 domains"/>
    <property type="match status" value="3"/>
</dbReference>
<accession>A0A1J0VG83</accession>
<dbReference type="GO" id="GO:0008966">
    <property type="term" value="F:phosphoglucosamine mutase activity"/>
    <property type="evidence" value="ECO:0007669"/>
    <property type="project" value="UniProtKB-UniRule"/>
</dbReference>
<dbReference type="InterPro" id="IPR005843">
    <property type="entry name" value="A-D-PHexomutase_C"/>
</dbReference>
<dbReference type="EMBL" id="CP018139">
    <property type="protein sequence ID" value="APE31010.1"/>
    <property type="molecule type" value="Genomic_DNA"/>
</dbReference>
<dbReference type="PRINTS" id="PR00509">
    <property type="entry name" value="PGMPMM"/>
</dbReference>
<dbReference type="PROSITE" id="PS00710">
    <property type="entry name" value="PGM_PMM"/>
    <property type="match status" value="1"/>
</dbReference>
<dbReference type="RefSeq" id="WP_071943650.1">
    <property type="nucleotide sequence ID" value="NZ_CP018139.1"/>
</dbReference>
<keyword evidence="4 8" id="KW-0460">Magnesium</keyword>
<comment type="cofactor">
    <cofactor evidence="8">
        <name>Mg(2+)</name>
        <dbReference type="ChEBI" id="CHEBI:18420"/>
    </cofactor>
    <text evidence="8">Binds 1 Mg(2+) ion per subunit.</text>
</comment>
<dbReference type="Gene3D" id="3.30.310.50">
    <property type="entry name" value="Alpha-D-phosphohexomutase, C-terminal domain"/>
    <property type="match status" value="1"/>
</dbReference>
<comment type="similarity">
    <text evidence="1 8 9">Belongs to the phosphohexose mutase family.</text>
</comment>
<evidence type="ECO:0000256" key="4">
    <source>
        <dbReference type="ARBA" id="ARBA00022842"/>
    </source>
</evidence>
<evidence type="ECO:0000313" key="15">
    <source>
        <dbReference type="EMBL" id="APE31010.1"/>
    </source>
</evidence>
<evidence type="ECO:0000256" key="2">
    <source>
        <dbReference type="ARBA" id="ARBA00022553"/>
    </source>
</evidence>
<dbReference type="Pfam" id="PF02879">
    <property type="entry name" value="PGM_PMM_II"/>
    <property type="match status" value="1"/>
</dbReference>
<dbReference type="PANTHER" id="PTHR42946:SF1">
    <property type="entry name" value="PHOSPHOGLUCOMUTASE (ALPHA-D-GLUCOSE-1,6-BISPHOSPHATE-DEPENDENT)"/>
    <property type="match status" value="1"/>
</dbReference>
<evidence type="ECO:0000259" key="12">
    <source>
        <dbReference type="Pfam" id="PF02878"/>
    </source>
</evidence>
<evidence type="ECO:0000256" key="6">
    <source>
        <dbReference type="ARBA" id="ARBA00066330"/>
    </source>
</evidence>
<evidence type="ECO:0000256" key="3">
    <source>
        <dbReference type="ARBA" id="ARBA00022723"/>
    </source>
</evidence>
<feature type="binding site" evidence="8">
    <location>
        <position position="243"/>
    </location>
    <ligand>
        <name>Mg(2+)</name>
        <dbReference type="ChEBI" id="CHEBI:18420"/>
    </ligand>
</feature>
<dbReference type="AlphaFoldDB" id="A0A1J0VG83"/>
<feature type="binding site" description="via phosphate group" evidence="8">
    <location>
        <position position="102"/>
    </location>
    <ligand>
        <name>Mg(2+)</name>
        <dbReference type="ChEBI" id="CHEBI:18420"/>
    </ligand>
</feature>
<dbReference type="OrthoDB" id="9803322at2"/>
<dbReference type="InterPro" id="IPR016055">
    <property type="entry name" value="A-D-PHexomutase_a/b/a-I/II/III"/>
</dbReference>
<evidence type="ECO:0000256" key="10">
    <source>
        <dbReference type="RuleBase" id="RU004327"/>
    </source>
</evidence>
<dbReference type="GO" id="GO:0009252">
    <property type="term" value="P:peptidoglycan biosynthetic process"/>
    <property type="evidence" value="ECO:0007669"/>
    <property type="project" value="UniProtKB-ARBA"/>
</dbReference>
<comment type="function">
    <text evidence="8 10">Catalyzes the conversion of glucosamine-6-phosphate to glucosamine-1-phosphate.</text>
</comment>
<sequence length="449" mass="47570">MTRRYFGTDGIRGTVGTPPITADFMLKLGWATGRVLTQDKGRPRVMIGKDTRISGYMFESALESGLSAAGVDVMLLGPMPTPAIAYLTRTFRADAGIVISASHNPFQDNGIKFFSAAGTKLADEVEARIEAALEETLTTVGPARLGKAMRVDDAPGRYIEFCKSTIPDRVSLQGLKMVIDCAHGATYHIAPSVFREMGAEVSLIGASPDGLNINHEVGSTHPAALREAVLEQGADLGVAFDGDGDRVLLVDADGREIDGDDILYLIARDRHARGDLGGGVVGTLMSNFGLAAALEALDIPFERARVGDRYVMERLAANGWQLGGESSGHIVCGHVQTTGDGIVSALQVLAIMVREGKSLGRLLAGLEKAPQALVNVRLTPGSDARALLEQASLQQAVSRLETELGDQGRVLLRASGTEPLIRVMVEGRAHLDVDGLARRLAGDVEALLG</sequence>
<dbReference type="Pfam" id="PF02878">
    <property type="entry name" value="PGM_PMM_I"/>
    <property type="match status" value="1"/>
</dbReference>
<dbReference type="InterPro" id="IPR036900">
    <property type="entry name" value="A-D-PHexomutase_C_sf"/>
</dbReference>
<feature type="domain" description="Alpha-D-phosphohexomutase alpha/beta/alpha" evidence="13">
    <location>
        <begin position="157"/>
        <end position="254"/>
    </location>
</feature>
<dbReference type="Pfam" id="PF02880">
    <property type="entry name" value="PGM_PMM_III"/>
    <property type="match status" value="1"/>
</dbReference>
<feature type="binding site" evidence="8">
    <location>
        <position position="241"/>
    </location>
    <ligand>
        <name>Mg(2+)</name>
        <dbReference type="ChEBI" id="CHEBI:18420"/>
    </ligand>
</feature>
<evidence type="ECO:0000259" key="14">
    <source>
        <dbReference type="Pfam" id="PF02880"/>
    </source>
</evidence>